<keyword evidence="10" id="KW-1185">Reference proteome</keyword>
<dbReference type="SUPFAM" id="SSF51182">
    <property type="entry name" value="RmlC-like cupins"/>
    <property type="match status" value="1"/>
</dbReference>
<dbReference type="PRINTS" id="PR00714">
    <property type="entry name" value="MAN6PISMRASE"/>
</dbReference>
<protein>
    <recommendedName>
        <fullName evidence="4">mannose-6-phosphate isomerase</fullName>
        <ecNumber evidence="4">5.3.1.8</ecNumber>
    </recommendedName>
</protein>
<keyword evidence="6" id="KW-0862">Zinc</keyword>
<evidence type="ECO:0000256" key="7">
    <source>
        <dbReference type="ARBA" id="ARBA00023235"/>
    </source>
</evidence>
<dbReference type="NCBIfam" id="TIGR00218">
    <property type="entry name" value="manA"/>
    <property type="match status" value="1"/>
</dbReference>
<dbReference type="InterPro" id="IPR046457">
    <property type="entry name" value="PMI_typeI_cat"/>
</dbReference>
<dbReference type="GO" id="GO:0016853">
    <property type="term" value="F:isomerase activity"/>
    <property type="evidence" value="ECO:0007669"/>
    <property type="project" value="UniProtKB-KW"/>
</dbReference>
<dbReference type="InterPro" id="IPR011051">
    <property type="entry name" value="RmlC_Cupin_sf"/>
</dbReference>
<comment type="similarity">
    <text evidence="3">Belongs to the mannose-6-phosphate isomerase type 1 family.</text>
</comment>
<evidence type="ECO:0000256" key="2">
    <source>
        <dbReference type="ARBA" id="ARBA00001947"/>
    </source>
</evidence>
<dbReference type="Gene3D" id="2.60.120.10">
    <property type="entry name" value="Jelly Rolls"/>
    <property type="match status" value="2"/>
</dbReference>
<reference evidence="9 10" key="1">
    <citation type="journal article" date="2023" name="Microbiol. Spectr.">
        <title>Symbiosis of Carpenter Bees with Uncharacterized Lactic Acid Bacteria Showing NAD Auxotrophy.</title>
        <authorList>
            <person name="Kawasaki S."/>
            <person name="Ozawa K."/>
            <person name="Mori T."/>
            <person name="Yamamoto A."/>
            <person name="Ito M."/>
            <person name="Ohkuma M."/>
            <person name="Sakamoto M."/>
            <person name="Matsutani M."/>
        </authorList>
    </citation>
    <scope>NUCLEOTIDE SEQUENCE [LARGE SCALE GENOMIC DNA]</scope>
    <source>
        <strain evidence="9 10">KimH</strain>
    </source>
</reference>
<dbReference type="PANTHER" id="PTHR10309">
    <property type="entry name" value="MANNOSE-6-PHOSPHATE ISOMERASE"/>
    <property type="match status" value="1"/>
</dbReference>
<dbReference type="EC" id="5.3.1.8" evidence="4"/>
<gene>
    <name evidence="9" type="primary">manA</name>
    <name evidence="9" type="ORF">KIMH_11680</name>
</gene>
<dbReference type="RefSeq" id="WP_317642561.1">
    <property type="nucleotide sequence ID" value="NZ_AP026800.1"/>
</dbReference>
<dbReference type="CDD" id="cd07011">
    <property type="entry name" value="cupin_PMI_type_I_N"/>
    <property type="match status" value="1"/>
</dbReference>
<dbReference type="PANTHER" id="PTHR10309:SF0">
    <property type="entry name" value="MANNOSE-6-PHOSPHATE ISOMERASE"/>
    <property type="match status" value="1"/>
</dbReference>
<sequence length="472" mass="51224">MYPIEPVQKRYAWGSHSRLQAMFHLPEGPAQDGDGVVSDTLAEMWFSGHSQSPSNIVLSDGSQLALTQAIQRNPLAMVGEEDSQTFGPVLPYLFKVISARIPLSLQVHPLDFEARAGFNRENAAGVPLASPERSFKDTLAKNEMVVALETFTASVGFAPISTQLQILRVVDHPIAQRMVDALLARTFRPGVPPEEFAAADQMMPVSALAWPDSRRRVFRAFYTAITAKPTDSDALTPALLDANRRLSSRKARAAMANALQAAQAFPGDPAALCLLMMNAVCLEEGESVYIPAGTPHAYISGTAAEIMTNSDNVLRAGMTPKHKDIANLLHSVDCQPASPIDPSSSMIATLAMQNMVTYRPHISEYMLVYGRVEPGLDAWPLMGKIAQRYGDLVQRLGPRRLLMPQSGPRVLVCTEGSLLVRSQAQEAVVDQGQSLFIPSSDGQIDIVRVDVDSVQGRNRADHGSFLLASTPV</sequence>
<evidence type="ECO:0000256" key="3">
    <source>
        <dbReference type="ARBA" id="ARBA00010772"/>
    </source>
</evidence>
<dbReference type="InterPro" id="IPR014710">
    <property type="entry name" value="RmlC-like_jellyroll"/>
</dbReference>
<name>A0ABN6SIB5_9BIFI</name>
<dbReference type="Pfam" id="PF20511">
    <property type="entry name" value="PMI_typeI_cat"/>
    <property type="match status" value="1"/>
</dbReference>
<accession>A0ABN6SIB5</accession>
<evidence type="ECO:0000256" key="6">
    <source>
        <dbReference type="ARBA" id="ARBA00022833"/>
    </source>
</evidence>
<feature type="domain" description="Phosphomannose isomerase type I catalytic" evidence="8">
    <location>
        <begin position="2"/>
        <end position="159"/>
    </location>
</feature>
<proteinExistence type="inferred from homology"/>
<evidence type="ECO:0000313" key="10">
    <source>
        <dbReference type="Proteomes" id="UP001321748"/>
    </source>
</evidence>
<evidence type="ECO:0000259" key="8">
    <source>
        <dbReference type="Pfam" id="PF20511"/>
    </source>
</evidence>
<dbReference type="Proteomes" id="UP001321748">
    <property type="component" value="Chromosome"/>
</dbReference>
<evidence type="ECO:0000256" key="4">
    <source>
        <dbReference type="ARBA" id="ARBA00011956"/>
    </source>
</evidence>
<keyword evidence="7 9" id="KW-0413">Isomerase</keyword>
<dbReference type="PIRSF" id="PIRSF001480">
    <property type="entry name" value="Mannose-6-phosphate_isomerase"/>
    <property type="match status" value="1"/>
</dbReference>
<dbReference type="InterPro" id="IPR001250">
    <property type="entry name" value="Man6P_Isoase-1"/>
</dbReference>
<keyword evidence="5" id="KW-0479">Metal-binding</keyword>
<evidence type="ECO:0000256" key="1">
    <source>
        <dbReference type="ARBA" id="ARBA00000757"/>
    </source>
</evidence>
<dbReference type="Gene3D" id="1.10.441.10">
    <property type="entry name" value="Phosphomannose Isomerase, domain 2"/>
    <property type="match status" value="1"/>
</dbReference>
<dbReference type="EMBL" id="AP026800">
    <property type="protein sequence ID" value="BDR55057.1"/>
    <property type="molecule type" value="Genomic_DNA"/>
</dbReference>
<evidence type="ECO:0000256" key="5">
    <source>
        <dbReference type="ARBA" id="ARBA00022723"/>
    </source>
</evidence>
<organism evidence="9 10">
    <name type="scientific">Bombiscardovia apis</name>
    <dbReference type="NCBI Taxonomy" id="2932182"/>
    <lineage>
        <taxon>Bacteria</taxon>
        <taxon>Bacillati</taxon>
        <taxon>Actinomycetota</taxon>
        <taxon>Actinomycetes</taxon>
        <taxon>Bifidobacteriales</taxon>
        <taxon>Bifidobacteriaceae</taxon>
        <taxon>Bombiscardovia</taxon>
    </lineage>
</organism>
<comment type="cofactor">
    <cofactor evidence="2">
        <name>Zn(2+)</name>
        <dbReference type="ChEBI" id="CHEBI:29105"/>
    </cofactor>
</comment>
<comment type="catalytic activity">
    <reaction evidence="1">
        <text>D-mannose 6-phosphate = D-fructose 6-phosphate</text>
        <dbReference type="Rhea" id="RHEA:12356"/>
        <dbReference type="ChEBI" id="CHEBI:58735"/>
        <dbReference type="ChEBI" id="CHEBI:61527"/>
        <dbReference type="EC" id="5.3.1.8"/>
    </reaction>
</comment>
<dbReference type="InterPro" id="IPR016305">
    <property type="entry name" value="Mannose-6-P_Isomerase"/>
</dbReference>
<evidence type="ECO:0000313" key="9">
    <source>
        <dbReference type="EMBL" id="BDR55057.1"/>
    </source>
</evidence>